<organism evidence="3 4">
    <name type="scientific">Podospora aff. communis PSN243</name>
    <dbReference type="NCBI Taxonomy" id="3040156"/>
    <lineage>
        <taxon>Eukaryota</taxon>
        <taxon>Fungi</taxon>
        <taxon>Dikarya</taxon>
        <taxon>Ascomycota</taxon>
        <taxon>Pezizomycotina</taxon>
        <taxon>Sordariomycetes</taxon>
        <taxon>Sordariomycetidae</taxon>
        <taxon>Sordariales</taxon>
        <taxon>Podosporaceae</taxon>
        <taxon>Podospora</taxon>
    </lineage>
</organism>
<keyword evidence="1" id="KW-1133">Transmembrane helix</keyword>
<keyword evidence="1" id="KW-0472">Membrane</keyword>
<dbReference type="Proteomes" id="UP001321760">
    <property type="component" value="Unassembled WGS sequence"/>
</dbReference>
<dbReference type="PANTHER" id="PTHR37013:SF3">
    <property type="entry name" value="INTEGRAL MEMBRANE PROTEIN (AFU_ORTHOLOGUE AFUA_1G05950)"/>
    <property type="match status" value="1"/>
</dbReference>
<dbReference type="Pfam" id="PF24802">
    <property type="entry name" value="DUF7703"/>
    <property type="match status" value="1"/>
</dbReference>
<evidence type="ECO:0000313" key="4">
    <source>
        <dbReference type="Proteomes" id="UP001321760"/>
    </source>
</evidence>
<feature type="transmembrane region" description="Helical" evidence="1">
    <location>
        <begin position="20"/>
        <end position="45"/>
    </location>
</feature>
<protein>
    <recommendedName>
        <fullName evidence="2">DUF7703 domain-containing protein</fullName>
    </recommendedName>
</protein>
<reference evidence="3" key="1">
    <citation type="journal article" date="2023" name="Mol. Phylogenet. Evol.">
        <title>Genome-scale phylogeny and comparative genomics of the fungal order Sordariales.</title>
        <authorList>
            <person name="Hensen N."/>
            <person name="Bonometti L."/>
            <person name="Westerberg I."/>
            <person name="Brannstrom I.O."/>
            <person name="Guillou S."/>
            <person name="Cros-Aarteil S."/>
            <person name="Calhoun S."/>
            <person name="Haridas S."/>
            <person name="Kuo A."/>
            <person name="Mondo S."/>
            <person name="Pangilinan J."/>
            <person name="Riley R."/>
            <person name="LaButti K."/>
            <person name="Andreopoulos B."/>
            <person name="Lipzen A."/>
            <person name="Chen C."/>
            <person name="Yan M."/>
            <person name="Daum C."/>
            <person name="Ng V."/>
            <person name="Clum A."/>
            <person name="Steindorff A."/>
            <person name="Ohm R.A."/>
            <person name="Martin F."/>
            <person name="Silar P."/>
            <person name="Natvig D.O."/>
            <person name="Lalanne C."/>
            <person name="Gautier V."/>
            <person name="Ament-Velasquez S.L."/>
            <person name="Kruys A."/>
            <person name="Hutchinson M.I."/>
            <person name="Powell A.J."/>
            <person name="Barry K."/>
            <person name="Miller A.N."/>
            <person name="Grigoriev I.V."/>
            <person name="Debuchy R."/>
            <person name="Gladieux P."/>
            <person name="Hiltunen Thoren M."/>
            <person name="Johannesson H."/>
        </authorList>
    </citation>
    <scope>NUCLEOTIDE SEQUENCE</scope>
    <source>
        <strain evidence="3">PSN243</strain>
    </source>
</reference>
<feature type="transmembrane region" description="Helical" evidence="1">
    <location>
        <begin position="52"/>
        <end position="75"/>
    </location>
</feature>
<feature type="domain" description="DUF7703" evidence="2">
    <location>
        <begin position="19"/>
        <end position="262"/>
    </location>
</feature>
<feature type="transmembrane region" description="Helical" evidence="1">
    <location>
        <begin position="162"/>
        <end position="183"/>
    </location>
</feature>
<reference evidence="3" key="2">
    <citation type="submission" date="2023-05" db="EMBL/GenBank/DDBJ databases">
        <authorList>
            <consortium name="Lawrence Berkeley National Laboratory"/>
            <person name="Steindorff A."/>
            <person name="Hensen N."/>
            <person name="Bonometti L."/>
            <person name="Westerberg I."/>
            <person name="Brannstrom I.O."/>
            <person name="Guillou S."/>
            <person name="Cros-Aarteil S."/>
            <person name="Calhoun S."/>
            <person name="Haridas S."/>
            <person name="Kuo A."/>
            <person name="Mondo S."/>
            <person name="Pangilinan J."/>
            <person name="Riley R."/>
            <person name="Labutti K."/>
            <person name="Andreopoulos B."/>
            <person name="Lipzen A."/>
            <person name="Chen C."/>
            <person name="Yanf M."/>
            <person name="Daum C."/>
            <person name="Ng V."/>
            <person name="Clum A."/>
            <person name="Ohm R."/>
            <person name="Martin F."/>
            <person name="Silar P."/>
            <person name="Natvig D."/>
            <person name="Lalanne C."/>
            <person name="Gautier V."/>
            <person name="Ament-Velasquez S.L."/>
            <person name="Kruys A."/>
            <person name="Hutchinson M.I."/>
            <person name="Powell A.J."/>
            <person name="Barry K."/>
            <person name="Miller A.N."/>
            <person name="Grigoriev I.V."/>
            <person name="Debuchy R."/>
            <person name="Gladieux P."/>
            <person name="Thoren M.H."/>
            <person name="Johannesson H."/>
        </authorList>
    </citation>
    <scope>NUCLEOTIDE SEQUENCE</scope>
    <source>
        <strain evidence="3">PSN243</strain>
    </source>
</reference>
<gene>
    <name evidence="3" type="ORF">QBC34DRAFT_460314</name>
</gene>
<sequence length="346" mass="38014">MSSQPSPDPLSPTGRPSATAVLVILTLVGITLYNALELLVIIYATFKRRTTLYFYSFLIATLGLVPQSICWLIKAPTSIRLGVAFPIAALIGWVCMVTGQSLVLYSRLHLVCHSDTKIRNVRNMIIFNAFALHIPVIVLSFGKDYANADGRFNLPMQVFEKIQISGFFIQEVIISGLYIWETVKLLKDRNVFAAGAKTRGKKMLVHLVLMNVVVLVLDLTILVLECVGLHDVQRAYKLFAYSVKLKVEFSILNKLVELTTGSVGVRTVSSRVVEWNGGRQGPQIFDGTGVSGSPRRDSGVSEVRSVVTRDDREGALADKKKGWAEVTVDEVTGQGDVAGRSGMRVV</sequence>
<accession>A0AAV9H530</accession>
<dbReference type="InterPro" id="IPR056120">
    <property type="entry name" value="DUF7703"/>
</dbReference>
<dbReference type="EMBL" id="MU865914">
    <property type="protein sequence ID" value="KAK4455384.1"/>
    <property type="molecule type" value="Genomic_DNA"/>
</dbReference>
<feature type="transmembrane region" description="Helical" evidence="1">
    <location>
        <begin position="81"/>
        <end position="105"/>
    </location>
</feature>
<proteinExistence type="predicted"/>
<evidence type="ECO:0000256" key="1">
    <source>
        <dbReference type="SAM" id="Phobius"/>
    </source>
</evidence>
<feature type="transmembrane region" description="Helical" evidence="1">
    <location>
        <begin position="204"/>
        <end position="224"/>
    </location>
</feature>
<evidence type="ECO:0000259" key="2">
    <source>
        <dbReference type="Pfam" id="PF24802"/>
    </source>
</evidence>
<keyword evidence="1" id="KW-0812">Transmembrane</keyword>
<comment type="caution">
    <text evidence="3">The sequence shown here is derived from an EMBL/GenBank/DDBJ whole genome shotgun (WGS) entry which is preliminary data.</text>
</comment>
<keyword evidence="4" id="KW-1185">Reference proteome</keyword>
<feature type="transmembrane region" description="Helical" evidence="1">
    <location>
        <begin position="125"/>
        <end position="142"/>
    </location>
</feature>
<evidence type="ECO:0000313" key="3">
    <source>
        <dbReference type="EMBL" id="KAK4455384.1"/>
    </source>
</evidence>
<dbReference type="PANTHER" id="PTHR37013">
    <property type="entry name" value="INTEGRAL MEMBRANE PROTEIN (AFU_ORTHOLOGUE AFUA_1G05950)-RELATED"/>
    <property type="match status" value="1"/>
</dbReference>
<name>A0AAV9H530_9PEZI</name>
<dbReference type="AlphaFoldDB" id="A0AAV9H530"/>